<accession>A0ABS0SZ22</accession>
<evidence type="ECO:0000313" key="2">
    <source>
        <dbReference type="Proteomes" id="UP000639859"/>
    </source>
</evidence>
<dbReference type="Proteomes" id="UP000639859">
    <property type="component" value="Unassembled WGS sequence"/>
</dbReference>
<proteinExistence type="predicted"/>
<organism evidence="1 2">
    <name type="scientific">Caulobacter hibisci</name>
    <dbReference type="NCBI Taxonomy" id="2035993"/>
    <lineage>
        <taxon>Bacteria</taxon>
        <taxon>Pseudomonadati</taxon>
        <taxon>Pseudomonadota</taxon>
        <taxon>Alphaproteobacteria</taxon>
        <taxon>Caulobacterales</taxon>
        <taxon>Caulobacteraceae</taxon>
        <taxon>Caulobacter</taxon>
    </lineage>
</organism>
<dbReference type="Pfam" id="PF06412">
    <property type="entry name" value="TraD"/>
    <property type="match status" value="1"/>
</dbReference>
<comment type="caution">
    <text evidence="1">The sequence shown here is derived from an EMBL/GenBank/DDBJ whole genome shotgun (WGS) entry which is preliminary data.</text>
</comment>
<sequence length="106" mass="11887">MAAVSEAERRTTAARHRLEAQRARFDTRAWAVKRRERTRHLIELGGLVQKAGLVDLTRDDRAALYGAFLTLAAMLKAEDGEHTLALWRRGGKRAFEVEAEGKNGQS</sequence>
<protein>
    <submittedName>
        <fullName evidence="1">Conjugal transfer protein TraD</fullName>
    </submittedName>
</protein>
<evidence type="ECO:0000313" key="1">
    <source>
        <dbReference type="EMBL" id="MBI1684873.1"/>
    </source>
</evidence>
<keyword evidence="2" id="KW-1185">Reference proteome</keyword>
<dbReference type="InterPro" id="IPR009444">
    <property type="entry name" value="Conjugal_tfr_TraD_a-type"/>
</dbReference>
<dbReference type="EMBL" id="JADWOX010000009">
    <property type="protein sequence ID" value="MBI1684873.1"/>
    <property type="molecule type" value="Genomic_DNA"/>
</dbReference>
<reference evidence="1 2" key="1">
    <citation type="submission" date="2020-11" db="EMBL/GenBank/DDBJ databases">
        <title>genome sequence of strain KACC 18849.</title>
        <authorList>
            <person name="Gao J."/>
            <person name="Zhang X."/>
        </authorList>
    </citation>
    <scope>NUCLEOTIDE SEQUENCE [LARGE SCALE GENOMIC DNA]</scope>
    <source>
        <strain evidence="1 2">KACC 18849</strain>
    </source>
</reference>
<name>A0ABS0SZ22_9CAUL</name>
<gene>
    <name evidence="1" type="ORF">I4Q42_14465</name>
</gene>